<feature type="domain" description="TPPC8 C-terminal Ig-like" evidence="1">
    <location>
        <begin position="1195"/>
        <end position="1257"/>
    </location>
</feature>
<evidence type="ECO:0000259" key="1">
    <source>
        <dbReference type="Pfam" id="PF24542"/>
    </source>
</evidence>
<evidence type="ECO:0000313" key="5">
    <source>
        <dbReference type="RefSeq" id="XP_029116281.1"/>
    </source>
</evidence>
<organism evidence="3 4">
    <name type="scientific">Elaeis guineensis var. tenera</name>
    <name type="common">Oil palm</name>
    <dbReference type="NCBI Taxonomy" id="51953"/>
    <lineage>
        <taxon>Eukaryota</taxon>
        <taxon>Viridiplantae</taxon>
        <taxon>Streptophyta</taxon>
        <taxon>Embryophyta</taxon>
        <taxon>Tracheophyta</taxon>
        <taxon>Spermatophyta</taxon>
        <taxon>Magnoliopsida</taxon>
        <taxon>Liliopsida</taxon>
        <taxon>Arecaceae</taxon>
        <taxon>Arecoideae</taxon>
        <taxon>Cocoseae</taxon>
        <taxon>Elaeidinae</taxon>
        <taxon>Elaeis</taxon>
    </lineage>
</organism>
<dbReference type="PANTHER" id="PTHR12975:SF6">
    <property type="entry name" value="TRAFFICKING PROTEIN PARTICLE COMPLEX SUBUNIT 8"/>
    <property type="match status" value="1"/>
</dbReference>
<dbReference type="Gene3D" id="1.25.40.10">
    <property type="entry name" value="Tetratricopeptide repeat domain"/>
    <property type="match status" value="1"/>
</dbReference>
<dbReference type="PANTHER" id="PTHR12975">
    <property type="entry name" value="TRANSPORT PROTEIN TRAPP"/>
    <property type="match status" value="1"/>
</dbReference>
<dbReference type="RefSeq" id="XP_029116278.1">
    <property type="nucleotide sequence ID" value="XM_029260445.1"/>
</dbReference>
<dbReference type="InterPro" id="IPR011990">
    <property type="entry name" value="TPR-like_helical_dom_sf"/>
</dbReference>
<dbReference type="InterPro" id="IPR024420">
    <property type="entry name" value="TRAPP_III_complex_Trs85"/>
</dbReference>
<dbReference type="Pfam" id="PF12739">
    <property type="entry name" value="TRAPPC-Trs85"/>
    <property type="match status" value="1"/>
</dbReference>
<reference evidence="4 5" key="1">
    <citation type="submission" date="2025-04" db="UniProtKB">
        <authorList>
            <consortium name="RefSeq"/>
        </authorList>
    </citation>
    <scope>IDENTIFICATION</scope>
</reference>
<dbReference type="InterPro" id="IPR057651">
    <property type="entry name" value="Ig_TPPC8_C"/>
</dbReference>
<protein>
    <submittedName>
        <fullName evidence="4 5">Trafficking protein particle complex subunit 8</fullName>
    </submittedName>
</protein>
<dbReference type="GO" id="GO:1990072">
    <property type="term" value="C:TRAPPIII protein complex"/>
    <property type="evidence" value="ECO:0007669"/>
    <property type="project" value="TreeGrafter"/>
</dbReference>
<gene>
    <name evidence="4 5" type="primary">LOC105059818</name>
</gene>
<dbReference type="InterPro" id="IPR058541">
    <property type="entry name" value="Ig_TPPC8_1st"/>
</dbReference>
<dbReference type="Pfam" id="PF24545">
    <property type="entry name" value="Ig_TPPC8_1st"/>
    <property type="match status" value="1"/>
</dbReference>
<proteinExistence type="predicted"/>
<evidence type="ECO:0000259" key="2">
    <source>
        <dbReference type="Pfam" id="PF24545"/>
    </source>
</evidence>
<dbReference type="GeneID" id="105059818"/>
<name>A0A8N4IC53_ELAGV</name>
<dbReference type="Proteomes" id="UP000504607">
    <property type="component" value="Chromosome 1"/>
</dbReference>
<dbReference type="RefSeq" id="XP_029116281.1">
    <property type="nucleotide sequence ID" value="XM_029260448.1"/>
</dbReference>
<dbReference type="OrthoDB" id="437922at2759"/>
<dbReference type="RefSeq" id="XP_073107693.1">
    <property type="nucleotide sequence ID" value="XM_073251592.1"/>
</dbReference>
<accession>A0A8N4IC53</accession>
<dbReference type="Pfam" id="PF24542">
    <property type="entry name" value="Ig_TPPC8_C"/>
    <property type="match status" value="1"/>
</dbReference>
<dbReference type="KEGG" id="egu:105059818"/>
<feature type="domain" description="TPPC8 first Ig-like" evidence="2">
    <location>
        <begin position="612"/>
        <end position="814"/>
    </location>
</feature>
<sequence>MSLPSENKMDPVNSFLGRLLLEELTPVVMVLSTPLAEDACQKNGLNFVEMLLPFSLFNKIDVPVRTASDQPYRLQMFKLQLVYASDICQQNYEAAEEHLKKVVCDASENALPDLLSDPPQLETILSKSVSHLCPSWIQTFNKELIRTLSFSEHETFDHPVACLLVVSSKDEQPVNRFVDLFNTDQLPSLLNDGAMDPKILKHYLLLHDNQDGTPEKAANILAEMKTTFGSNDCKLLCINSAQGVGDRRDISWVPYKTHASLSREIARFLDVDDLNGIRDFMLDLASNHIIPHMEQKIRILNQQVSATRKGFRNQIKNLWWRKGKEDTPEAPNGPTYTFSSTESQIRVLGDYAFMLRDYELALSNFRLLSTDYKLDKAWKHYAGVQEMSGLSYFMLDQSRKESEYCMENAFTTYLKMGSSGQRNATRCGLWWAEMLKARGQFKEAASVYFRISNEEPCLHAAVMLEQASYCYLLSNPPLLRKYGFHLILAGNRYYISEQRQHAIRAYRNALCVYKGNAWTYITNHVHFNIGRWYAFLGMFDIAIKHMLEVLACSHQSLATQTIFLNDFFRVVQSMGKIFEVYKLQLPVINMASLKVFYEDTRTYASSADVQVSESMWQALEEEMVPSISTVRSNWLDKQPKTSPLKKDNSSCVCVAGEAIKLDLEFKNPLQISISVSGVSLICELSAESGATNFGNSATETALQEDAEFTEPPSCRDPSDDSSLMLSKFDFVLKGGETKKIQLKVTPRVEGILKIVGVRWTLSDSVVGYQYFEFDTKKNKKGRKGARHSLQRNLNFIVIKGLPKLEGCIHHLPKNVFTGDLRLLMLELRNQSEYSVKNMKMKISHARFLIPGSSADLNLDFPRCLEKQISSASNDVPENIMEKSRSLLFSFPNDASIQGGTTFMWPLWFHAGLCGSISFYVSVYYEMENSTDMTYRTLRMHYNLEVLPSLDVSFLISPCPSRLQEFLVRMDIVNRTSSETFCLNQLSCVGDQWEISALPACVSVCPTQSLSAGQALSCFFKLKDCRRTNKERNLSVQGSDVLLGSQGSNKVLIDISRSPLVDFHHHERYHQGKLVQGSPSIVDFILISRTLGGNPDIVPEASSQLLSSHACHCSITSKSPIWWLMDGLRMIYHDFSTSFCEASFCVTIHNCSETSVSIRLATFDSLPAIDQISDAVQSSDLSGNQGGWHDVSLVDEIKVISNVQASHPRKPLSESISPYVWCGASSTQLILEPGCTAEVPLRICIFTPGTYDLSNYELHWKLQPSEERLGNDVKRWSSGTSRGHPFYLTALQCPS</sequence>
<keyword evidence="3" id="KW-1185">Reference proteome</keyword>
<evidence type="ECO:0000313" key="3">
    <source>
        <dbReference type="Proteomes" id="UP000504607"/>
    </source>
</evidence>
<evidence type="ECO:0000313" key="4">
    <source>
        <dbReference type="RefSeq" id="XP_029116278.1"/>
    </source>
</evidence>
<dbReference type="SUPFAM" id="SSF48452">
    <property type="entry name" value="TPR-like"/>
    <property type="match status" value="1"/>
</dbReference>